<dbReference type="CDD" id="cd00093">
    <property type="entry name" value="HTH_XRE"/>
    <property type="match status" value="1"/>
</dbReference>
<keyword evidence="1" id="KW-0238">DNA-binding</keyword>
<dbReference type="InterPro" id="IPR001387">
    <property type="entry name" value="Cro/C1-type_HTH"/>
</dbReference>
<dbReference type="AlphaFoldDB" id="E4T5Y1"/>
<dbReference type="eggNOG" id="COG3093">
    <property type="taxonomic scope" value="Bacteria"/>
</dbReference>
<dbReference type="Gene3D" id="1.10.260.40">
    <property type="entry name" value="lambda repressor-like DNA-binding domains"/>
    <property type="match status" value="1"/>
</dbReference>
<dbReference type="InterPro" id="IPR010982">
    <property type="entry name" value="Lambda_DNA-bd_dom_sf"/>
</dbReference>
<sequence>MDKLPNIHPGEILNEEFLIPMEISAYKLSKDLEIPQTRISQIIKGKRRITADTALRLSSYFGNSAKFWLGLQDDFDIEEENSTQTVIFDRIRSRKSIKSAI</sequence>
<proteinExistence type="predicted"/>
<organism evidence="3 4">
    <name type="scientific">Paludibacter propionicigenes (strain DSM 17365 / JCM 13257 / WB4)</name>
    <dbReference type="NCBI Taxonomy" id="694427"/>
    <lineage>
        <taxon>Bacteria</taxon>
        <taxon>Pseudomonadati</taxon>
        <taxon>Bacteroidota</taxon>
        <taxon>Bacteroidia</taxon>
        <taxon>Bacteroidales</taxon>
        <taxon>Paludibacteraceae</taxon>
        <taxon>Paludibacter</taxon>
    </lineage>
</organism>
<dbReference type="HOGENOM" id="CLU_140230_5_2_10"/>
<dbReference type="PROSITE" id="PS50943">
    <property type="entry name" value="HTH_CROC1"/>
    <property type="match status" value="1"/>
</dbReference>
<reference key="1">
    <citation type="submission" date="2010-11" db="EMBL/GenBank/DDBJ databases">
        <title>The complete genome of Paludibacter propionicigenes DSM 17365.</title>
        <authorList>
            <consortium name="US DOE Joint Genome Institute (JGI-PGF)"/>
            <person name="Lucas S."/>
            <person name="Copeland A."/>
            <person name="Lapidus A."/>
            <person name="Bruce D."/>
            <person name="Goodwin L."/>
            <person name="Pitluck S."/>
            <person name="Kyrpides N."/>
            <person name="Mavromatis K."/>
            <person name="Ivanova N."/>
            <person name="Munk A.C."/>
            <person name="Brettin T."/>
            <person name="Detter J.C."/>
            <person name="Han C."/>
            <person name="Tapia R."/>
            <person name="Land M."/>
            <person name="Hauser L."/>
            <person name="Markowitz V."/>
            <person name="Cheng J.-F."/>
            <person name="Hugenholtz P."/>
            <person name="Woyke T."/>
            <person name="Wu D."/>
            <person name="Gronow S."/>
            <person name="Wellnitz S."/>
            <person name="Brambilla E."/>
            <person name="Klenk H.-P."/>
            <person name="Eisen J.A."/>
        </authorList>
    </citation>
    <scope>NUCLEOTIDE SEQUENCE</scope>
    <source>
        <strain>WB4</strain>
    </source>
</reference>
<protein>
    <submittedName>
        <fullName evidence="3">Plasmid maintenance system antidote protein, XRE family</fullName>
    </submittedName>
</protein>
<dbReference type="PANTHER" id="PTHR36924">
    <property type="entry name" value="ANTITOXIN HIGA-1"/>
    <property type="match status" value="1"/>
</dbReference>
<dbReference type="EMBL" id="CP002345">
    <property type="protein sequence ID" value="ADQ80125.1"/>
    <property type="molecule type" value="Genomic_DNA"/>
</dbReference>
<dbReference type="PANTHER" id="PTHR36924:SF1">
    <property type="entry name" value="ANTITOXIN HIGA-1"/>
    <property type="match status" value="1"/>
</dbReference>
<dbReference type="SUPFAM" id="SSF47413">
    <property type="entry name" value="lambda repressor-like DNA-binding domains"/>
    <property type="match status" value="1"/>
</dbReference>
<dbReference type="KEGG" id="ppn:Palpr_1988"/>
<dbReference type="OrthoDB" id="9796786at2"/>
<reference evidence="3 4" key="2">
    <citation type="journal article" date="2011" name="Stand. Genomic Sci.">
        <title>Complete genome sequence of Paludibacter propionicigenes type strain (WB4).</title>
        <authorList>
            <person name="Gronow S."/>
            <person name="Munk C."/>
            <person name="Lapidus A."/>
            <person name="Nolan M."/>
            <person name="Lucas S."/>
            <person name="Hammon N."/>
            <person name="Deshpande S."/>
            <person name="Cheng J.F."/>
            <person name="Tapia R."/>
            <person name="Han C."/>
            <person name="Goodwin L."/>
            <person name="Pitluck S."/>
            <person name="Liolios K."/>
            <person name="Ivanova N."/>
            <person name="Mavromatis K."/>
            <person name="Mikhailova N."/>
            <person name="Pati A."/>
            <person name="Chen A."/>
            <person name="Palaniappan K."/>
            <person name="Land M."/>
            <person name="Hauser L."/>
            <person name="Chang Y.J."/>
            <person name="Jeffries C.D."/>
            <person name="Brambilla E."/>
            <person name="Rohde M."/>
            <person name="Goker M."/>
            <person name="Detter J.C."/>
            <person name="Woyke T."/>
            <person name="Bristow J."/>
            <person name="Eisen J.A."/>
            <person name="Markowitz V."/>
            <person name="Hugenholtz P."/>
            <person name="Kyrpides N.C."/>
            <person name="Klenk H.P."/>
        </authorList>
    </citation>
    <scope>NUCLEOTIDE SEQUENCE [LARGE SCALE GENOMIC DNA]</scope>
    <source>
        <strain evidence="4">DSM 17365 / JCM 13257 / WB4</strain>
    </source>
</reference>
<name>E4T5Y1_PALPW</name>
<feature type="domain" description="HTH cro/C1-type" evidence="2">
    <location>
        <begin position="28"/>
        <end position="68"/>
    </location>
</feature>
<keyword evidence="4" id="KW-1185">Reference proteome</keyword>
<evidence type="ECO:0000259" key="2">
    <source>
        <dbReference type="PROSITE" id="PS50943"/>
    </source>
</evidence>
<dbReference type="RefSeq" id="WP_013445494.1">
    <property type="nucleotide sequence ID" value="NC_014734.1"/>
</dbReference>
<evidence type="ECO:0000256" key="1">
    <source>
        <dbReference type="ARBA" id="ARBA00023125"/>
    </source>
</evidence>
<dbReference type="STRING" id="694427.Palpr_1988"/>
<dbReference type="InterPro" id="IPR013430">
    <property type="entry name" value="Toxin_antidote_HigA"/>
</dbReference>
<gene>
    <name evidence="3" type="ordered locus">Palpr_1988</name>
</gene>
<dbReference type="Pfam" id="PF01381">
    <property type="entry name" value="HTH_3"/>
    <property type="match status" value="1"/>
</dbReference>
<dbReference type="NCBIfam" id="TIGR02607">
    <property type="entry name" value="antidote_HigA"/>
    <property type="match status" value="1"/>
</dbReference>
<evidence type="ECO:0000313" key="4">
    <source>
        <dbReference type="Proteomes" id="UP000008718"/>
    </source>
</evidence>
<dbReference type="GO" id="GO:0003677">
    <property type="term" value="F:DNA binding"/>
    <property type="evidence" value="ECO:0007669"/>
    <property type="project" value="UniProtKB-KW"/>
</dbReference>
<dbReference type="Proteomes" id="UP000008718">
    <property type="component" value="Chromosome"/>
</dbReference>
<evidence type="ECO:0000313" key="3">
    <source>
        <dbReference type="EMBL" id="ADQ80125.1"/>
    </source>
</evidence>
<accession>E4T5Y1</accession>